<evidence type="ECO:0000313" key="12">
    <source>
        <dbReference type="RefSeq" id="XP_033457395.1"/>
    </source>
</evidence>
<feature type="domain" description="Nucleoporin Nup133/Nup155-like C-terminal" evidence="9">
    <location>
        <begin position="661"/>
        <end position="1319"/>
    </location>
</feature>
<dbReference type="GO" id="GO:0031080">
    <property type="term" value="C:nuclear pore outer ring"/>
    <property type="evidence" value="ECO:0007669"/>
    <property type="project" value="TreeGrafter"/>
</dbReference>
<sequence>MSRSQSPDPPGTERTLRSTTRNPRRRQRATDNDTLKTSAPRRKRSKISEDTFAPRASTEIAIVPTAEDDDIIVVNGHDHSNGHRASTASNGNLDMPVRSKKGTIKRTSRPDGATILAQNQCYTVKLLPSTPKELRRPGLEYRGTLGAGNRALAVTHNNAMVWDYTSGSSGSAMRVFDIPFHDKTSDPLPHGALVPSNLSASDSGLVLISATTGKVIFHESIDRAASLGLFQDNRAGVEGTIGTLFSGETVTDIVPADHAGFIIVLSSGRLAQLTLRDSQGKARIFSQFLRIAEANTGGLFGSIKGLWNAGFRKDLCAVHTRPTSVRGQMQVISLTQSAELLLWELEWSGRSEFKSKIDFKEILTAELVSILDAPELASKTDTITALDFAIITKPVPSSNQELSLANAELPLEVFLLVRAGTADMHEYALVELSIIGEEVTIIRTSPLSNYRAPSDLSRAKRPRLLLPKPGHTAYVVFEDAVVLFAAQGVVADTPDAQLRSSLLQADLFEETVHLRSQKDLSVLGSCSEEPRGSHASCIAFVKSFGLVRFSTVDIYGSQTFTRISAKSRIEQAIFYGAIQQENIIDFSRRDHIEQGLEEIEEAALATSDEILRAETSFTTFLSPSPTSMEQHLATKARALKALVSHVAQNYPAISRTTMWRLLANAERIAAAQSLWTAFEEHVAATSQGKRKATLLDELCTWFEADDKFPHRADLANEDPVRRFFIGGLHRLERLMLNVRVLLQSLRSDTSKTPEVVLRLVAQANDTWLRILNAAYAFRTENASSYGIVPDLIEDGLLLDSAAYADAPEFWTSSEKLVDATVTITALSREFANSLFEVPELTEPAVNLVREISQWNPELVELYCTQFRECISWRASRPSEKDREHARRLTVTYDASRYEQLRKLADVGQVSAGMKLAEKLHDIHTLADMVIAEDQYLSDMSLEGLEVAEQVSELEGKIGRYFERYQETWSNLFFDKLFTDASIGKTLQRAQQNWKDALNKYLRASPSRAKLCWINDVTEQDDFSHAAQALAQNADAFESQLWAKKVELSMSKLALLAADEASSDVATTPKKLLSNGSKKHSPPLPQNELVLVELQEKLYRHVLPTVIASIDRQAALEQCMSAFGSHVLSFPSLRQLLENGLDRLLDHKALSVEELIDIFTLMDCINDEDSPDNVLGAEFFLALKALDAAAPRLSENQIENLLKLIWSRCYTFDDWSNLGISAKQSDDERLQILRQTAPWSVYYFAYSAGFFSPSPSSPATSSPSVQALPPSSSLNAFCSPGDLSYRFSDPDLLEPILEDLRAQNEILQSATTDRHLDELISECARDAAAYVSLEAEDRARALEGERALQERFLTGVDGGVTEMSSMMLLGNGGPYSNGYGQNTGLNGYRSVNGNGNGHGHGLTNGFKAGEFLGRQGVDSEMDETD</sequence>
<dbReference type="Proteomes" id="UP000504637">
    <property type="component" value="Unplaced"/>
</dbReference>
<feature type="compositionally biased region" description="Polar residues" evidence="8">
    <location>
        <begin position="83"/>
        <end position="92"/>
    </location>
</feature>
<evidence type="ECO:0000259" key="10">
    <source>
        <dbReference type="Pfam" id="PF08801"/>
    </source>
</evidence>
<dbReference type="InterPro" id="IPR014908">
    <property type="entry name" value="Nucleoporin_Nup133/Nup155_N"/>
</dbReference>
<dbReference type="GeneID" id="54363333"/>
<evidence type="ECO:0000256" key="8">
    <source>
        <dbReference type="SAM" id="MobiDB-lite"/>
    </source>
</evidence>
<comment type="similarity">
    <text evidence="2">Belongs to the nucleoporin Nup133 family.</text>
</comment>
<dbReference type="Gene3D" id="1.20.58.1380">
    <property type="match status" value="1"/>
</dbReference>
<feature type="compositionally biased region" description="Basic residues" evidence="8">
    <location>
        <begin position="98"/>
        <end position="107"/>
    </location>
</feature>
<reference evidence="12" key="3">
    <citation type="submission" date="2025-08" db="UniProtKB">
        <authorList>
            <consortium name="RefSeq"/>
        </authorList>
    </citation>
    <scope>IDENTIFICATION</scope>
    <source>
        <strain evidence="12">CBS 342.82</strain>
    </source>
</reference>
<evidence type="ECO:0000313" key="11">
    <source>
        <dbReference type="Proteomes" id="UP000504637"/>
    </source>
</evidence>
<evidence type="ECO:0000256" key="5">
    <source>
        <dbReference type="ARBA" id="ARBA00022927"/>
    </source>
</evidence>
<comment type="subcellular location">
    <subcellularLocation>
        <location evidence="1">Nucleus envelope</location>
    </subcellularLocation>
</comment>
<keyword evidence="6" id="KW-0811">Translocation</keyword>
<gene>
    <name evidence="12" type="ORF">K489DRAFT_383158</name>
</gene>
<dbReference type="InterPro" id="IPR015943">
    <property type="entry name" value="WD40/YVTN_repeat-like_dom_sf"/>
</dbReference>
<protein>
    <submittedName>
        <fullName evidence="12">Uncharacterized protein</fullName>
    </submittedName>
</protein>
<keyword evidence="5" id="KW-0653">Protein transport</keyword>
<reference evidence="12" key="2">
    <citation type="submission" date="2020-04" db="EMBL/GenBank/DDBJ databases">
        <authorList>
            <consortium name="NCBI Genome Project"/>
        </authorList>
    </citation>
    <scope>NUCLEOTIDE SEQUENCE</scope>
    <source>
        <strain evidence="12">CBS 342.82</strain>
    </source>
</reference>
<evidence type="ECO:0000256" key="2">
    <source>
        <dbReference type="ARBA" id="ARBA00005569"/>
    </source>
</evidence>
<keyword evidence="11" id="KW-1185">Reference proteome</keyword>
<evidence type="ECO:0000256" key="6">
    <source>
        <dbReference type="ARBA" id="ARBA00023010"/>
    </source>
</evidence>
<feature type="domain" description="Nucleoporin Nup133/Nup155-like N-terminal" evidence="10">
    <location>
        <begin position="119"/>
        <end position="548"/>
    </location>
</feature>
<evidence type="ECO:0000256" key="1">
    <source>
        <dbReference type="ARBA" id="ARBA00004259"/>
    </source>
</evidence>
<feature type="region of interest" description="Disordered" evidence="8">
    <location>
        <begin position="1"/>
        <end position="52"/>
    </location>
</feature>
<dbReference type="Gene3D" id="2.130.10.10">
    <property type="entry name" value="YVTN repeat-like/Quinoprotein amine dehydrogenase"/>
    <property type="match status" value="1"/>
</dbReference>
<accession>A0A6J3LYH7</accession>
<dbReference type="GO" id="GO:0006606">
    <property type="term" value="P:protein import into nucleus"/>
    <property type="evidence" value="ECO:0007669"/>
    <property type="project" value="TreeGrafter"/>
</dbReference>
<organism evidence="12">
    <name type="scientific">Dissoconium aciculare CBS 342.82</name>
    <dbReference type="NCBI Taxonomy" id="1314786"/>
    <lineage>
        <taxon>Eukaryota</taxon>
        <taxon>Fungi</taxon>
        <taxon>Dikarya</taxon>
        <taxon>Ascomycota</taxon>
        <taxon>Pezizomycotina</taxon>
        <taxon>Dothideomycetes</taxon>
        <taxon>Dothideomycetidae</taxon>
        <taxon>Mycosphaerellales</taxon>
        <taxon>Dissoconiaceae</taxon>
        <taxon>Dissoconium</taxon>
    </lineage>
</organism>
<dbReference type="Pfam" id="PF03177">
    <property type="entry name" value="Nucleoporin_C"/>
    <property type="match status" value="1"/>
</dbReference>
<dbReference type="GO" id="GO:0017056">
    <property type="term" value="F:structural constituent of nuclear pore"/>
    <property type="evidence" value="ECO:0007669"/>
    <property type="project" value="InterPro"/>
</dbReference>
<dbReference type="InterPro" id="IPR037624">
    <property type="entry name" value="Nup133-like"/>
</dbReference>
<dbReference type="PANTHER" id="PTHR13405:SF11">
    <property type="entry name" value="NUCLEAR PORE COMPLEX PROTEIN NUP133"/>
    <property type="match status" value="1"/>
</dbReference>
<keyword evidence="3" id="KW-0813">Transport</keyword>
<evidence type="ECO:0000256" key="4">
    <source>
        <dbReference type="ARBA" id="ARBA00022816"/>
    </source>
</evidence>
<name>A0A6J3LYH7_9PEZI</name>
<dbReference type="OrthoDB" id="103454at2759"/>
<dbReference type="GO" id="GO:0016973">
    <property type="term" value="P:poly(A)+ mRNA export from nucleus"/>
    <property type="evidence" value="ECO:0007669"/>
    <property type="project" value="TreeGrafter"/>
</dbReference>
<proteinExistence type="inferred from homology"/>
<dbReference type="InterPro" id="IPR007187">
    <property type="entry name" value="Nucleoporin_Nup133/Nup155_C"/>
</dbReference>
<dbReference type="Pfam" id="PF08801">
    <property type="entry name" value="Nucleoporin_N"/>
    <property type="match status" value="1"/>
</dbReference>
<dbReference type="PANTHER" id="PTHR13405">
    <property type="entry name" value="NUCLEAR PORE COMPLEX PROTEIN NUP133"/>
    <property type="match status" value="1"/>
</dbReference>
<dbReference type="SUPFAM" id="SSF117289">
    <property type="entry name" value="Nucleoporin domain"/>
    <property type="match status" value="1"/>
</dbReference>
<evidence type="ECO:0000259" key="9">
    <source>
        <dbReference type="Pfam" id="PF03177"/>
    </source>
</evidence>
<feature type="region of interest" description="Disordered" evidence="8">
    <location>
        <begin position="79"/>
        <end position="107"/>
    </location>
</feature>
<keyword evidence="4" id="KW-0509">mRNA transport</keyword>
<dbReference type="GO" id="GO:0000972">
    <property type="term" value="P:transcription-dependent tethering of RNA polymerase II gene DNA at nuclear periphery"/>
    <property type="evidence" value="ECO:0007669"/>
    <property type="project" value="TreeGrafter"/>
</dbReference>
<evidence type="ECO:0000256" key="3">
    <source>
        <dbReference type="ARBA" id="ARBA00022448"/>
    </source>
</evidence>
<reference evidence="12" key="1">
    <citation type="submission" date="2020-01" db="EMBL/GenBank/DDBJ databases">
        <authorList>
            <consortium name="DOE Joint Genome Institute"/>
            <person name="Haridas S."/>
            <person name="Albert R."/>
            <person name="Binder M."/>
            <person name="Bloem J."/>
            <person name="Labutti K."/>
            <person name="Salamov A."/>
            <person name="Andreopoulos B."/>
            <person name="Baker S.E."/>
            <person name="Barry K."/>
            <person name="Bills G."/>
            <person name="Bluhm B.H."/>
            <person name="Cannon C."/>
            <person name="Castanera R."/>
            <person name="Culley D.E."/>
            <person name="Daum C."/>
            <person name="Ezra D."/>
            <person name="Gonzalez J.B."/>
            <person name="Henrissat B."/>
            <person name="Kuo A."/>
            <person name="Liang C."/>
            <person name="Lipzen A."/>
            <person name="Lutzoni F."/>
            <person name="Magnuson J."/>
            <person name="Mondo S."/>
            <person name="Nolan M."/>
            <person name="Ohm R."/>
            <person name="Pangilinan J."/>
            <person name="Park H.-J."/>
            <person name="Ramirez L."/>
            <person name="Alfaro M."/>
            <person name="Sun H."/>
            <person name="Tritt A."/>
            <person name="Yoshinaga Y."/>
            <person name="Zwiers L.-H."/>
            <person name="Turgeon B.G."/>
            <person name="Goodwin S.B."/>
            <person name="Spatafora J.W."/>
            <person name="Crous P.W."/>
            <person name="Grigoriev I.V."/>
        </authorList>
    </citation>
    <scope>NUCLEOTIDE SEQUENCE</scope>
    <source>
        <strain evidence="12">CBS 342.82</strain>
    </source>
</reference>
<evidence type="ECO:0000256" key="7">
    <source>
        <dbReference type="ARBA" id="ARBA00023242"/>
    </source>
</evidence>
<dbReference type="RefSeq" id="XP_033457395.1">
    <property type="nucleotide sequence ID" value="XM_033605533.1"/>
</dbReference>
<keyword evidence="7" id="KW-0539">Nucleus</keyword>